<dbReference type="EMBL" id="ACHA02000013">
    <property type="protein sequence ID" value="EFK55793.1"/>
    <property type="molecule type" value="Genomic_DNA"/>
</dbReference>
<sequence>MITRWLRFCLQKIHLVLTDIYINFEFNLSKSEMYNTDSLKNFTIRLVILFIALQSLQAQAQFGKLGDLVNKGVGKALNSSQLKLLKSDPITTNFDDCNQEKTLVADFGKDSVKTDLCTLGAQYTKTTGFRLKPGFYKGTFKSFCLQAGTYGPSRGDAYLFAPLAGPKEKIARTLIANWENHPEIEQSQVQVLLWAIIAKTNFTKLSPELQATAAILLSQKDLSALGSSVIDYLSGEAMQSLTQNLPEPAKTIVEIENKIRGLMYKANASYQEIESLAMLTGVAPVNEKFPRGIWSFHPDGYYIKYLPQGYSVTSVEIYVPQQAGTIDFLPTGDVAVPASRGSQRLGQSNILICDQQ</sequence>
<dbReference type="HOGENOM" id="CLU_879081_0_0_10"/>
<reference evidence="1" key="1">
    <citation type="submission" date="2010-07" db="EMBL/GenBank/DDBJ databases">
        <authorList>
            <person name="Muzny D."/>
            <person name="Qin X."/>
            <person name="Buhay C."/>
            <person name="Dugan-Rocha S."/>
            <person name="Ding Y."/>
            <person name="Chen G."/>
            <person name="Hawes A."/>
            <person name="Holder M."/>
            <person name="Jhangiani S."/>
            <person name="Johnson A."/>
            <person name="Khan Z."/>
            <person name="Li Z."/>
            <person name="Liu W."/>
            <person name="Liu X."/>
            <person name="Perez L."/>
            <person name="Shen H."/>
            <person name="Wang Q."/>
            <person name="Watt J."/>
            <person name="Xi L."/>
            <person name="Xin Y."/>
            <person name="Zhou J."/>
            <person name="Deng J."/>
            <person name="Jiang H."/>
            <person name="Liu Y."/>
            <person name="Qu J."/>
            <person name="Song X.-Z."/>
            <person name="Zhang L."/>
            <person name="Villasana D."/>
            <person name="Johnson A."/>
            <person name="Liu J."/>
            <person name="Liyanage D."/>
            <person name="Lorensuhewa L."/>
            <person name="Robinson T."/>
            <person name="Song A."/>
            <person name="Song B.-B."/>
            <person name="Dinh H."/>
            <person name="Thornton R."/>
            <person name="Coyle M."/>
            <person name="Francisco L."/>
            <person name="Jackson L."/>
            <person name="Javaid M."/>
            <person name="Korchina V."/>
            <person name="Kovar C."/>
            <person name="Mata R."/>
            <person name="Mathew T."/>
            <person name="Ngo R."/>
            <person name="Nguyen L."/>
            <person name="Nguyen N."/>
            <person name="Okwuonu G."/>
            <person name="Ongeri F."/>
            <person name="Pham C."/>
            <person name="Simmons D."/>
            <person name="Wilczek-Boney K."/>
            <person name="Hale W."/>
            <person name="Jakkamsetti A."/>
            <person name="Pham P."/>
            <person name="Ruth R."/>
            <person name="San Lucas F."/>
            <person name="Warren J."/>
            <person name="Zhang J."/>
            <person name="Zhao Z."/>
            <person name="Zhou C."/>
            <person name="Zhu D."/>
            <person name="Lee S."/>
            <person name="Bess C."/>
            <person name="Blankenburg K."/>
            <person name="Forbes L."/>
            <person name="Fu Q."/>
            <person name="Gubbala S."/>
            <person name="Hirani K."/>
            <person name="Jayaseelan J.C."/>
            <person name="Lara F."/>
            <person name="Munidasa M."/>
            <person name="Palculict T."/>
            <person name="Patil S."/>
            <person name="Pu L.-L."/>
            <person name="Saada N."/>
            <person name="Tang L."/>
            <person name="Weissenberger G."/>
            <person name="Zhu Y."/>
            <person name="Hemphill L."/>
            <person name="Shang Y."/>
            <person name="Youmans B."/>
            <person name="Ayvaz T."/>
            <person name="Ross M."/>
            <person name="Santibanez J."/>
            <person name="Aqrawi P."/>
            <person name="Gross S."/>
            <person name="Joshi V."/>
            <person name="Fowler G."/>
            <person name="Nazareth L."/>
            <person name="Reid J."/>
            <person name="Worley K."/>
            <person name="Petrosino J."/>
            <person name="Highlander S."/>
            <person name="Gibbs R."/>
        </authorList>
    </citation>
    <scope>NUCLEOTIDE SEQUENCE [LARGE SCALE GENOMIC DNA]</scope>
    <source>
        <strain evidence="1">ATCC 33861</strain>
    </source>
</reference>
<comment type="caution">
    <text evidence="1">The sequence shown here is derived from an EMBL/GenBank/DDBJ whole genome shotgun (WGS) entry which is preliminary data.</text>
</comment>
<name>D7VTN4_SPHSI</name>
<evidence type="ECO:0000313" key="2">
    <source>
        <dbReference type="Proteomes" id="UP000006258"/>
    </source>
</evidence>
<organism evidence="1 2">
    <name type="scientific">Sphingobacterium spiritivorum ATCC 33861</name>
    <dbReference type="NCBI Taxonomy" id="525373"/>
    <lineage>
        <taxon>Bacteria</taxon>
        <taxon>Pseudomonadati</taxon>
        <taxon>Bacteroidota</taxon>
        <taxon>Sphingobacteriia</taxon>
        <taxon>Sphingobacteriales</taxon>
        <taxon>Sphingobacteriaceae</taxon>
        <taxon>Sphingobacterium</taxon>
    </lineage>
</organism>
<protein>
    <submittedName>
        <fullName evidence="1">Uncharacterized protein</fullName>
    </submittedName>
</protein>
<proteinExistence type="predicted"/>
<dbReference type="eggNOG" id="ENOG502ZA27">
    <property type="taxonomic scope" value="Bacteria"/>
</dbReference>
<dbReference type="OrthoDB" id="568723at2"/>
<evidence type="ECO:0000313" key="1">
    <source>
        <dbReference type="EMBL" id="EFK55793.1"/>
    </source>
</evidence>
<gene>
    <name evidence="1" type="ORF">HMPREF0766_14354</name>
</gene>
<keyword evidence="2" id="KW-1185">Reference proteome</keyword>
<accession>D7VTN4</accession>
<dbReference type="Proteomes" id="UP000006258">
    <property type="component" value="Unassembled WGS sequence"/>
</dbReference>
<dbReference type="AlphaFoldDB" id="D7VTN4"/>